<dbReference type="EMBL" id="AP025943">
    <property type="protein sequence ID" value="BDL44187.1"/>
    <property type="molecule type" value="Genomic_DNA"/>
</dbReference>
<keyword evidence="3" id="KW-1185">Reference proteome</keyword>
<gene>
    <name evidence="2" type="ORF">Abiwalacus_17610</name>
</gene>
<feature type="transmembrane region" description="Helical" evidence="1">
    <location>
        <begin position="195"/>
        <end position="211"/>
    </location>
</feature>
<protein>
    <recommendedName>
        <fullName evidence="4">Transmembrane protein</fullName>
    </recommendedName>
</protein>
<feature type="transmembrane region" description="Helical" evidence="1">
    <location>
        <begin position="9"/>
        <end position="28"/>
    </location>
</feature>
<evidence type="ECO:0000256" key="1">
    <source>
        <dbReference type="SAM" id="Phobius"/>
    </source>
</evidence>
<reference evidence="2" key="1">
    <citation type="submission" date="2022-06" db="EMBL/GenBank/DDBJ databases">
        <title>Akkermansia biwalacus sp. nov., an anaerobic mucin-degrading bacterium isolated from human intestine.</title>
        <authorList>
            <person name="Kobayashi Y."/>
            <person name="Inoue S."/>
            <person name="Kawahara T."/>
            <person name="Kohda N."/>
        </authorList>
    </citation>
    <scope>NUCLEOTIDE SEQUENCE</scope>
    <source>
        <strain evidence="2">WON2089</strain>
    </source>
</reference>
<evidence type="ECO:0000313" key="2">
    <source>
        <dbReference type="EMBL" id="BDL44187.1"/>
    </source>
</evidence>
<feature type="transmembrane region" description="Helical" evidence="1">
    <location>
        <begin position="311"/>
        <end position="330"/>
    </location>
</feature>
<dbReference type="Pfam" id="PF19528">
    <property type="entry name" value="DUF6056"/>
    <property type="match status" value="1"/>
</dbReference>
<accession>A0ABM7ZHJ3</accession>
<feature type="transmembrane region" description="Helical" evidence="1">
    <location>
        <begin position="218"/>
        <end position="237"/>
    </location>
</feature>
<dbReference type="Proteomes" id="UP001062263">
    <property type="component" value="Chromosome"/>
</dbReference>
<keyword evidence="1" id="KW-1133">Transmembrane helix</keyword>
<feature type="transmembrane region" description="Helical" evidence="1">
    <location>
        <begin position="115"/>
        <end position="139"/>
    </location>
</feature>
<keyword evidence="1" id="KW-0472">Membrane</keyword>
<proteinExistence type="predicted"/>
<feature type="transmembrane region" description="Helical" evidence="1">
    <location>
        <begin position="366"/>
        <end position="384"/>
    </location>
</feature>
<dbReference type="RefSeq" id="WP_215436127.1">
    <property type="nucleotide sequence ID" value="NZ_AP025943.1"/>
</dbReference>
<dbReference type="InterPro" id="IPR045691">
    <property type="entry name" value="DUF6056"/>
</dbReference>
<organism evidence="2 3">
    <name type="scientific">Akkermansia biwaensis</name>
    <dbReference type="NCBI Taxonomy" id="2946555"/>
    <lineage>
        <taxon>Bacteria</taxon>
        <taxon>Pseudomonadati</taxon>
        <taxon>Verrucomicrobiota</taxon>
        <taxon>Verrucomicrobiia</taxon>
        <taxon>Verrucomicrobiales</taxon>
        <taxon>Akkermansiaceae</taxon>
        <taxon>Akkermansia</taxon>
    </lineage>
</organism>
<keyword evidence="1" id="KW-0812">Transmembrane</keyword>
<evidence type="ECO:0008006" key="4">
    <source>
        <dbReference type="Google" id="ProtNLM"/>
    </source>
</evidence>
<name>A0ABM7ZHJ3_9BACT</name>
<evidence type="ECO:0000313" key="3">
    <source>
        <dbReference type="Proteomes" id="UP001062263"/>
    </source>
</evidence>
<sequence>MPSPRASRLWFWAIILASLLYVALLSWWSPFTSDTYHHALTGMEHRFSFTLVWERCVDSYMTWNPRIGEYLAFAVATAGKWLFILLNPLVQVGLALMMFYLAAGRRVNPRFSPDVRLFGLGLLLLFTCTARPGVTIYWLSGATNYSWAAALWLGFLCLYRGLAETENQAPSGWRRWAAVLVLGFLAGMTNENNIPGTWLLLGILFLFVRVVRRKKLPLWFYGGLAAHVAGSCCILFAPGVSARMNSAAPGCAVPLSGIPDRLESVPVLLARMHEYLALPLLLGLAAAWVLWKHSGRDRKAFLPWRTEMGTAAACIMTAYAMALSFCAAVIPADHAMFSATVLFGTGVMALIHVWYGLPGAVPRPRIFIVFFLVFSSACVASTLYDHLLMYRQHRERVNMILEQKKAGIRDLSVPPFVRPSPWCSFIFWVDLSESPEDYVNRGAASYYGIRSIRTK</sequence>
<feature type="transmembrane region" description="Helical" evidence="1">
    <location>
        <begin position="81"/>
        <end position="103"/>
    </location>
</feature>
<feature type="transmembrane region" description="Helical" evidence="1">
    <location>
        <begin position="336"/>
        <end position="354"/>
    </location>
</feature>